<accession>A0A0F9WH38</accession>
<dbReference type="AlphaFoldDB" id="A0A0F9WH38"/>
<name>A0A0F9WH38_9ZZZZ</name>
<gene>
    <name evidence="1" type="ORF">LCGC14_0356920</name>
</gene>
<organism evidence="1">
    <name type="scientific">marine sediment metagenome</name>
    <dbReference type="NCBI Taxonomy" id="412755"/>
    <lineage>
        <taxon>unclassified sequences</taxon>
        <taxon>metagenomes</taxon>
        <taxon>ecological metagenomes</taxon>
    </lineage>
</organism>
<proteinExistence type="predicted"/>
<evidence type="ECO:0000313" key="1">
    <source>
        <dbReference type="EMBL" id="KKN77718.1"/>
    </source>
</evidence>
<dbReference type="EMBL" id="LAZR01000274">
    <property type="protein sequence ID" value="KKN77718.1"/>
    <property type="molecule type" value="Genomic_DNA"/>
</dbReference>
<reference evidence="1" key="1">
    <citation type="journal article" date="2015" name="Nature">
        <title>Complex archaea that bridge the gap between prokaryotes and eukaryotes.</title>
        <authorList>
            <person name="Spang A."/>
            <person name="Saw J.H."/>
            <person name="Jorgensen S.L."/>
            <person name="Zaremba-Niedzwiedzka K."/>
            <person name="Martijn J."/>
            <person name="Lind A.E."/>
            <person name="van Eijk R."/>
            <person name="Schleper C."/>
            <person name="Guy L."/>
            <person name="Ettema T.J."/>
        </authorList>
    </citation>
    <scope>NUCLEOTIDE SEQUENCE</scope>
</reference>
<protein>
    <submittedName>
        <fullName evidence="1">Uncharacterized protein</fullName>
    </submittedName>
</protein>
<sequence length="125" mass="13810">MDAIRLASSNIDTFEVTTVKGGKVLLQLEQPTRSKPDVSLSTGPTLRPDVGCRLSTCGMCVLNSLANHGQSYDYLKTLTNIERMRLHYRLHNDVGFEGTIGTVQRVTNNGSHVQKKGILRKLLGR</sequence>
<comment type="caution">
    <text evidence="1">The sequence shown here is derived from an EMBL/GenBank/DDBJ whole genome shotgun (WGS) entry which is preliminary data.</text>
</comment>